<keyword evidence="6" id="KW-0963">Cytoplasm</keyword>
<gene>
    <name evidence="12" type="ORF">DIATSA_LOCUS11433</name>
</gene>
<evidence type="ECO:0000256" key="1">
    <source>
        <dbReference type="ARBA" id="ARBA00004286"/>
    </source>
</evidence>
<evidence type="ECO:0000256" key="5">
    <source>
        <dbReference type="ARBA" id="ARBA00022454"/>
    </source>
</evidence>
<keyword evidence="13" id="KW-1185">Reference proteome</keyword>
<keyword evidence="10" id="KW-0131">Cell cycle</keyword>
<sequence>MRPNVPRDTRLEYSYCGSIVAAWAGPPHWRLKNNRASKQSERTQSTGGRLTVDGKKPARTKRQLDFLGAGLAFDSSAAPTGEYEPTQPAKIMISRKTLATGHTWNEANFKTPIDRQAFLRNPNRGLDESHFRKLFLRESVVMARKRDLQRAPAPAPEPLAHDPPNDYDYNNENDASYCPNNIPDGDEWGNEDATAAGDLHDQVKAAEPEEIGDMLEPPTKVAKIFIPYAMRAKKVDMKQLKHCTWKMLTERTPEGEKEDVSKTTFFSIYTKLPTKLSTNMRESLSVPLALLSILHLANEKGLILEKKEELNDIGILGLIK</sequence>
<dbReference type="PANTHER" id="PTHR13108:SF9">
    <property type="entry name" value="CONDENSIN COMPLEX SUBUNIT 2"/>
    <property type="match status" value="1"/>
</dbReference>
<evidence type="ECO:0000256" key="7">
    <source>
        <dbReference type="ARBA" id="ARBA00022618"/>
    </source>
</evidence>
<feature type="compositionally biased region" description="Polar residues" evidence="11">
    <location>
        <begin position="36"/>
        <end position="48"/>
    </location>
</feature>
<dbReference type="Pfam" id="PF05786">
    <property type="entry name" value="Cnd2"/>
    <property type="match status" value="1"/>
</dbReference>
<dbReference type="GO" id="GO:0007076">
    <property type="term" value="P:mitotic chromosome condensation"/>
    <property type="evidence" value="ECO:0007669"/>
    <property type="project" value="InterPro"/>
</dbReference>
<dbReference type="AlphaFoldDB" id="A0A9N9RB24"/>
<name>A0A9N9RB24_9NEOP</name>
<evidence type="ECO:0000256" key="2">
    <source>
        <dbReference type="ARBA" id="ARBA00004496"/>
    </source>
</evidence>
<dbReference type="GO" id="GO:0000796">
    <property type="term" value="C:condensin complex"/>
    <property type="evidence" value="ECO:0007669"/>
    <property type="project" value="InterPro"/>
</dbReference>
<evidence type="ECO:0000313" key="12">
    <source>
        <dbReference type="EMBL" id="CAG9794032.1"/>
    </source>
</evidence>
<comment type="similarity">
    <text evidence="3">Belongs to the CND2 (condensin subunit 2) family.</text>
</comment>
<dbReference type="GO" id="GO:0005737">
    <property type="term" value="C:cytoplasm"/>
    <property type="evidence" value="ECO:0007669"/>
    <property type="project" value="UniProtKB-SubCell"/>
</dbReference>
<accession>A0A9N9RB24</accession>
<keyword evidence="8" id="KW-0498">Mitosis</keyword>
<reference evidence="12" key="2">
    <citation type="submission" date="2022-10" db="EMBL/GenBank/DDBJ databases">
        <authorList>
            <consortium name="ENA_rothamsted_submissions"/>
            <consortium name="culmorum"/>
            <person name="King R."/>
        </authorList>
    </citation>
    <scope>NUCLEOTIDE SEQUENCE</scope>
</reference>
<dbReference type="Proteomes" id="UP001153714">
    <property type="component" value="Chromosome 6"/>
</dbReference>
<dbReference type="EMBL" id="OU893337">
    <property type="protein sequence ID" value="CAG9794032.1"/>
    <property type="molecule type" value="Genomic_DNA"/>
</dbReference>
<evidence type="ECO:0000256" key="4">
    <source>
        <dbReference type="ARBA" id="ARBA00016065"/>
    </source>
</evidence>
<organism evidence="12 13">
    <name type="scientific">Diatraea saccharalis</name>
    <name type="common">sugarcane borer</name>
    <dbReference type="NCBI Taxonomy" id="40085"/>
    <lineage>
        <taxon>Eukaryota</taxon>
        <taxon>Metazoa</taxon>
        <taxon>Ecdysozoa</taxon>
        <taxon>Arthropoda</taxon>
        <taxon>Hexapoda</taxon>
        <taxon>Insecta</taxon>
        <taxon>Pterygota</taxon>
        <taxon>Neoptera</taxon>
        <taxon>Endopterygota</taxon>
        <taxon>Lepidoptera</taxon>
        <taxon>Glossata</taxon>
        <taxon>Ditrysia</taxon>
        <taxon>Pyraloidea</taxon>
        <taxon>Crambidae</taxon>
        <taxon>Crambinae</taxon>
        <taxon>Diatraea</taxon>
    </lineage>
</organism>
<evidence type="ECO:0000256" key="11">
    <source>
        <dbReference type="SAM" id="MobiDB-lite"/>
    </source>
</evidence>
<keyword evidence="9" id="KW-0226">DNA condensation</keyword>
<dbReference type="GO" id="GO:0003682">
    <property type="term" value="F:chromatin binding"/>
    <property type="evidence" value="ECO:0007669"/>
    <property type="project" value="TreeGrafter"/>
</dbReference>
<evidence type="ECO:0000256" key="6">
    <source>
        <dbReference type="ARBA" id="ARBA00022490"/>
    </source>
</evidence>
<protein>
    <recommendedName>
        <fullName evidence="4">Condensin complex subunit 2</fullName>
    </recommendedName>
</protein>
<dbReference type="GO" id="GO:0051301">
    <property type="term" value="P:cell division"/>
    <property type="evidence" value="ECO:0007669"/>
    <property type="project" value="UniProtKB-KW"/>
</dbReference>
<proteinExistence type="inferred from homology"/>
<evidence type="ECO:0000256" key="3">
    <source>
        <dbReference type="ARBA" id="ARBA00009471"/>
    </source>
</evidence>
<evidence type="ECO:0000256" key="10">
    <source>
        <dbReference type="ARBA" id="ARBA00023306"/>
    </source>
</evidence>
<dbReference type="InterPro" id="IPR022816">
    <property type="entry name" value="Condensin_barren_su2"/>
</dbReference>
<feature type="region of interest" description="Disordered" evidence="11">
    <location>
        <begin position="34"/>
        <end position="56"/>
    </location>
</feature>
<dbReference type="PANTHER" id="PTHR13108">
    <property type="entry name" value="CONDENSIN COMPLEX SUBUNIT 2"/>
    <property type="match status" value="1"/>
</dbReference>
<evidence type="ECO:0000313" key="13">
    <source>
        <dbReference type="Proteomes" id="UP001153714"/>
    </source>
</evidence>
<evidence type="ECO:0000256" key="8">
    <source>
        <dbReference type="ARBA" id="ARBA00022776"/>
    </source>
</evidence>
<evidence type="ECO:0000256" key="9">
    <source>
        <dbReference type="ARBA" id="ARBA00023067"/>
    </source>
</evidence>
<comment type="subcellular location">
    <subcellularLocation>
        <location evidence="1">Chromosome</location>
    </subcellularLocation>
    <subcellularLocation>
        <location evidence="2">Cytoplasm</location>
    </subcellularLocation>
</comment>
<keyword evidence="7" id="KW-0132">Cell division</keyword>
<reference evidence="12" key="1">
    <citation type="submission" date="2021-12" db="EMBL/GenBank/DDBJ databases">
        <authorList>
            <person name="King R."/>
        </authorList>
    </citation>
    <scope>NUCLEOTIDE SEQUENCE</scope>
</reference>
<dbReference type="OrthoDB" id="362021at2759"/>
<keyword evidence="5" id="KW-0158">Chromosome</keyword>